<reference evidence="2" key="1">
    <citation type="journal article" date="2024" name="Proc. Natl. Acad. Sci. U.S.A.">
        <title>Extraordinary preservation of gene collinearity over three hundred million years revealed in homosporous lycophytes.</title>
        <authorList>
            <person name="Li C."/>
            <person name="Wickell D."/>
            <person name="Kuo L.Y."/>
            <person name="Chen X."/>
            <person name="Nie B."/>
            <person name="Liao X."/>
            <person name="Peng D."/>
            <person name="Ji J."/>
            <person name="Jenkins J."/>
            <person name="Williams M."/>
            <person name="Shu S."/>
            <person name="Plott C."/>
            <person name="Barry K."/>
            <person name="Rajasekar S."/>
            <person name="Grimwood J."/>
            <person name="Han X."/>
            <person name="Sun S."/>
            <person name="Hou Z."/>
            <person name="He W."/>
            <person name="Dai G."/>
            <person name="Sun C."/>
            <person name="Schmutz J."/>
            <person name="Leebens-Mack J.H."/>
            <person name="Li F.W."/>
            <person name="Wang L."/>
        </authorList>
    </citation>
    <scope>NUCLEOTIDE SEQUENCE [LARGE SCALE GENOMIC DNA]</scope>
    <source>
        <strain evidence="2">cv. PW_Plant_1</strain>
    </source>
</reference>
<comment type="caution">
    <text evidence="1">The sequence shown here is derived from an EMBL/GenBank/DDBJ whole genome shotgun (WGS) entry which is preliminary data.</text>
</comment>
<organism evidence="1 2">
    <name type="scientific">Diphasiastrum complanatum</name>
    <name type="common">Issler's clubmoss</name>
    <name type="synonym">Lycopodium complanatum</name>
    <dbReference type="NCBI Taxonomy" id="34168"/>
    <lineage>
        <taxon>Eukaryota</taxon>
        <taxon>Viridiplantae</taxon>
        <taxon>Streptophyta</taxon>
        <taxon>Embryophyta</taxon>
        <taxon>Tracheophyta</taxon>
        <taxon>Lycopodiopsida</taxon>
        <taxon>Lycopodiales</taxon>
        <taxon>Lycopodiaceae</taxon>
        <taxon>Lycopodioideae</taxon>
        <taxon>Diphasiastrum</taxon>
    </lineage>
</organism>
<dbReference type="Proteomes" id="UP001162992">
    <property type="component" value="Chromosome 3"/>
</dbReference>
<accession>A0ACC2E378</accession>
<name>A0ACC2E378_DIPCM</name>
<keyword evidence="2" id="KW-1185">Reference proteome</keyword>
<sequence length="901" mass="102605">MEPIDRSSSSGSLHLQLKDVIADSSDVNKHVDLEVTLDLQKDSVVLKSVSQSERLHETSVILESRDRRIRLSENAILADEQVQELRKVSRNGSSTRVVPVPSSPDHDLHNITGGVSISQTPLGRSLSGAEYALEGLRFIDKATANVNQEAQWEAVEARFQSLAASDGKLSRSEFGTCIGMKDSKEFAELLFDTLARRRGHREPLQSISEEQLRDFWLQISDKRFNSRLQIFFDLCDKNSDGRISETEVAEIILLSASANKLSILKEQAEEYAALIMGELDQSYHGYIEVSQLERLMRGPAISLEYEARPQTMIPLRRSRLQHLARKAMYYTLDNWQRIWVLCFWLFAMVFLFSWKFLQYRYRSDYEVMGYCLCTAKGAAETLKFNMALVLLPVCRNTITWFRSTIFGSIIPCDDNIKFHKLIAMGIGIGVVMHAGAHLTCDIPKLVNSDHEEFISTIGGDFGGHQPSYWEVVTSTEGITGFLMVILMSIPFLLASHWSRRNLVKLPWPWHKLTGFNAFWYSHHLFIVVYALLLVHSFFLFLTHQWTQKTTWMYIAVPVLLYFRERILRIFRAGQFKVSTLKAALYSGNVLALHMTKPLGFKYESGMYLFLQCSAVSPFEWHPFSITSAPSDDVLSVHIRTVGDWTEEMRRMFAEAIDAAGKYSLHANNSSSEQPARFPRLCIDGPYGAPAQDYKKYDVMLLVGLGIGATPFISILKDMLNHMKSAEHEPDINKFSDSPSKSPIRSPMRSPLTLSPRRSRRKFRGPTNAYFYWVTREQGSFEWFKGVMNEVAEIDQKAVIEMHTYLTSVYEESDARSALIAMVQALHHAKNGVDIVSGTRARTHFAKPNWEKVFSKLSISHPGARIGVFYCGPSLLAKELDALSRKYSEISNTKYIFHKENF</sequence>
<evidence type="ECO:0000313" key="2">
    <source>
        <dbReference type="Proteomes" id="UP001162992"/>
    </source>
</evidence>
<dbReference type="EMBL" id="CM055094">
    <property type="protein sequence ID" value="KAJ7560830.1"/>
    <property type="molecule type" value="Genomic_DNA"/>
</dbReference>
<evidence type="ECO:0000313" key="1">
    <source>
        <dbReference type="EMBL" id="KAJ7560830.1"/>
    </source>
</evidence>
<protein>
    <submittedName>
        <fullName evidence="1">Uncharacterized protein</fullName>
    </submittedName>
</protein>
<gene>
    <name evidence="1" type="ORF">O6H91_03G001500</name>
</gene>
<proteinExistence type="predicted"/>